<dbReference type="Pfam" id="PF01161">
    <property type="entry name" value="PBP"/>
    <property type="match status" value="1"/>
</dbReference>
<name>A0AAD5XMQ7_9FUNG</name>
<dbReference type="CDD" id="cd00866">
    <property type="entry name" value="PEBP_euk"/>
    <property type="match status" value="1"/>
</dbReference>
<evidence type="ECO:0008006" key="3">
    <source>
        <dbReference type="Google" id="ProtNLM"/>
    </source>
</evidence>
<sequence length="187" mass="20776">MLSEKHAEKHAAKVQAALAKQLKALTKDGVIPDVIPDNLNFKPAYELGVKFPSGKKAALGKELPATACLSAPTVTWPADPEAFYTVMMIDPDAPCREKPTQGEYRHWVVANIPGDDVNKGEDLTLYEEPQPPQGTGLHRYVFLLYKQKGQLELSVFEGKRASWNAQRWAKSKGMTLEGCAYFQCQEK</sequence>
<accession>A0AAD5XMQ7</accession>
<gene>
    <name evidence="1" type="ORF">HDU87_004184</name>
</gene>
<dbReference type="InterPro" id="IPR008914">
    <property type="entry name" value="PEBP"/>
</dbReference>
<dbReference type="SUPFAM" id="SSF49777">
    <property type="entry name" value="PEBP-like"/>
    <property type="match status" value="1"/>
</dbReference>
<dbReference type="Gene3D" id="3.90.280.10">
    <property type="entry name" value="PEBP-like"/>
    <property type="match status" value="1"/>
</dbReference>
<dbReference type="InterPro" id="IPR035810">
    <property type="entry name" value="PEBP_euk"/>
</dbReference>
<reference evidence="1" key="1">
    <citation type="submission" date="2020-05" db="EMBL/GenBank/DDBJ databases">
        <title>Phylogenomic resolution of chytrid fungi.</title>
        <authorList>
            <person name="Stajich J.E."/>
            <person name="Amses K."/>
            <person name="Simmons R."/>
            <person name="Seto K."/>
            <person name="Myers J."/>
            <person name="Bonds A."/>
            <person name="Quandt C.A."/>
            <person name="Barry K."/>
            <person name="Liu P."/>
            <person name="Grigoriev I."/>
            <person name="Longcore J.E."/>
            <person name="James T.Y."/>
        </authorList>
    </citation>
    <scope>NUCLEOTIDE SEQUENCE</scope>
    <source>
        <strain evidence="1">JEL0379</strain>
    </source>
</reference>
<dbReference type="AlphaFoldDB" id="A0AAD5XMQ7"/>
<dbReference type="InterPro" id="IPR036610">
    <property type="entry name" value="PEBP-like_sf"/>
</dbReference>
<organism evidence="1 2">
    <name type="scientific">Geranomyces variabilis</name>
    <dbReference type="NCBI Taxonomy" id="109894"/>
    <lineage>
        <taxon>Eukaryota</taxon>
        <taxon>Fungi</taxon>
        <taxon>Fungi incertae sedis</taxon>
        <taxon>Chytridiomycota</taxon>
        <taxon>Chytridiomycota incertae sedis</taxon>
        <taxon>Chytridiomycetes</taxon>
        <taxon>Spizellomycetales</taxon>
        <taxon>Powellomycetaceae</taxon>
        <taxon>Geranomyces</taxon>
    </lineage>
</organism>
<dbReference type="EMBL" id="JADGJQ010000030">
    <property type="protein sequence ID" value="KAJ3177902.1"/>
    <property type="molecule type" value="Genomic_DNA"/>
</dbReference>
<dbReference type="PANTHER" id="PTHR11362:SF82">
    <property type="entry name" value="PHOSPHATIDYLETHANOLAMINE-BINDING PROTEIN 4"/>
    <property type="match status" value="1"/>
</dbReference>
<proteinExistence type="predicted"/>
<evidence type="ECO:0000313" key="1">
    <source>
        <dbReference type="EMBL" id="KAJ3177902.1"/>
    </source>
</evidence>
<evidence type="ECO:0000313" key="2">
    <source>
        <dbReference type="Proteomes" id="UP001212152"/>
    </source>
</evidence>
<keyword evidence="2" id="KW-1185">Reference proteome</keyword>
<comment type="caution">
    <text evidence="1">The sequence shown here is derived from an EMBL/GenBank/DDBJ whole genome shotgun (WGS) entry which is preliminary data.</text>
</comment>
<dbReference type="PANTHER" id="PTHR11362">
    <property type="entry name" value="PHOSPHATIDYLETHANOLAMINE-BINDING PROTEIN"/>
    <property type="match status" value="1"/>
</dbReference>
<protein>
    <recommendedName>
        <fullName evidence="3">Phosphatidylethanolamine-binding protein</fullName>
    </recommendedName>
</protein>
<dbReference type="Proteomes" id="UP001212152">
    <property type="component" value="Unassembled WGS sequence"/>
</dbReference>